<dbReference type="WBParaSite" id="Hba_09629">
    <property type="protein sequence ID" value="Hba_09629"/>
    <property type="gene ID" value="Hba_09629"/>
</dbReference>
<dbReference type="AlphaFoldDB" id="A0A1I7WX02"/>
<organism evidence="2 3">
    <name type="scientific">Heterorhabditis bacteriophora</name>
    <name type="common">Entomopathogenic nematode worm</name>
    <dbReference type="NCBI Taxonomy" id="37862"/>
    <lineage>
        <taxon>Eukaryota</taxon>
        <taxon>Metazoa</taxon>
        <taxon>Ecdysozoa</taxon>
        <taxon>Nematoda</taxon>
        <taxon>Chromadorea</taxon>
        <taxon>Rhabditida</taxon>
        <taxon>Rhabditina</taxon>
        <taxon>Rhabditomorpha</taxon>
        <taxon>Strongyloidea</taxon>
        <taxon>Heterorhabditidae</taxon>
        <taxon>Heterorhabditis</taxon>
    </lineage>
</organism>
<evidence type="ECO:0000313" key="2">
    <source>
        <dbReference type="Proteomes" id="UP000095283"/>
    </source>
</evidence>
<name>A0A1I7WX02_HETBA</name>
<proteinExistence type="predicted"/>
<keyword evidence="1" id="KW-0732">Signal</keyword>
<dbReference type="Proteomes" id="UP000095283">
    <property type="component" value="Unplaced"/>
</dbReference>
<reference evidence="3" key="1">
    <citation type="submission" date="2016-11" db="UniProtKB">
        <authorList>
            <consortium name="WormBaseParasite"/>
        </authorList>
    </citation>
    <scope>IDENTIFICATION</scope>
</reference>
<sequence>MLMFIILQFLFAAGIQQNPRPLFSNSNYSSNNGVSFNVNPLLGGNLTDDIYDSHGDNLLKSFFILFSPFIYRN</sequence>
<feature type="signal peptide" evidence="1">
    <location>
        <begin position="1"/>
        <end position="17"/>
    </location>
</feature>
<feature type="chain" id="PRO_5009310879" evidence="1">
    <location>
        <begin position="18"/>
        <end position="73"/>
    </location>
</feature>
<keyword evidence="2" id="KW-1185">Reference proteome</keyword>
<evidence type="ECO:0000313" key="3">
    <source>
        <dbReference type="WBParaSite" id="Hba_09629"/>
    </source>
</evidence>
<evidence type="ECO:0000256" key="1">
    <source>
        <dbReference type="SAM" id="SignalP"/>
    </source>
</evidence>
<protein>
    <submittedName>
        <fullName evidence="3">Uncharacterized protein</fullName>
    </submittedName>
</protein>
<accession>A0A1I7WX02</accession>